<organism evidence="3">
    <name type="scientific">bioreactor metagenome</name>
    <dbReference type="NCBI Taxonomy" id="1076179"/>
    <lineage>
        <taxon>unclassified sequences</taxon>
        <taxon>metagenomes</taxon>
        <taxon>ecological metagenomes</taxon>
    </lineage>
</organism>
<dbReference type="PROSITE" id="PS01137">
    <property type="entry name" value="TATD_1"/>
    <property type="match status" value="1"/>
</dbReference>
<evidence type="ECO:0000313" key="3">
    <source>
        <dbReference type="EMBL" id="MPL76634.1"/>
    </source>
</evidence>
<keyword evidence="2 3" id="KW-0378">Hydrolase</keyword>
<dbReference type="PANTHER" id="PTHR46124:SF2">
    <property type="entry name" value="D-AMINOACYL-TRNA DEACYLASE"/>
    <property type="match status" value="1"/>
</dbReference>
<sequence>MARLPLFDSHAHMDSEYFDVDRNEVFKEIEENLSGMINPGCDRITSLKAMEFAANYPFVYAAVGWHPEEISRMVDEDLELLKKWCSNDKVVAIGEVGLDYYNDEDAPHSLQRQRFIQQIHIARETGLPLIVHDREAHGDILKILQQEARDLVGVFHCYSGSVEMAKELLKMGWYFGFGGSSTFTNAHKVRDVLSYVPEDRILFETDSPYLTPMPFRGKRNKPTYTELVAENAAKLRGTAASRLMEASTKNLKTLFFKIK</sequence>
<evidence type="ECO:0000256" key="2">
    <source>
        <dbReference type="ARBA" id="ARBA00022801"/>
    </source>
</evidence>
<dbReference type="SUPFAM" id="SSF51556">
    <property type="entry name" value="Metallo-dependent hydrolases"/>
    <property type="match status" value="1"/>
</dbReference>
<dbReference type="GO" id="GO:0004536">
    <property type="term" value="F:DNA nuclease activity"/>
    <property type="evidence" value="ECO:0007669"/>
    <property type="project" value="InterPro"/>
</dbReference>
<dbReference type="CDD" id="cd01310">
    <property type="entry name" value="TatD_DNAse"/>
    <property type="match status" value="1"/>
</dbReference>
<reference evidence="3" key="1">
    <citation type="submission" date="2019-08" db="EMBL/GenBank/DDBJ databases">
        <authorList>
            <person name="Kucharzyk K."/>
            <person name="Murdoch R.W."/>
            <person name="Higgins S."/>
            <person name="Loffler F."/>
        </authorList>
    </citation>
    <scope>NUCLEOTIDE SEQUENCE</scope>
</reference>
<dbReference type="GO" id="GO:0016788">
    <property type="term" value="F:hydrolase activity, acting on ester bonds"/>
    <property type="evidence" value="ECO:0007669"/>
    <property type="project" value="InterPro"/>
</dbReference>
<evidence type="ECO:0000256" key="1">
    <source>
        <dbReference type="ARBA" id="ARBA00022723"/>
    </source>
</evidence>
<dbReference type="InterPro" id="IPR018228">
    <property type="entry name" value="DNase_TatD-rel_CS"/>
</dbReference>
<dbReference type="InterPro" id="IPR001130">
    <property type="entry name" value="TatD-like"/>
</dbReference>
<dbReference type="NCBIfam" id="TIGR00010">
    <property type="entry name" value="YchF/TatD family DNA exonuclease"/>
    <property type="match status" value="1"/>
</dbReference>
<dbReference type="Gene3D" id="3.20.20.140">
    <property type="entry name" value="Metal-dependent hydrolases"/>
    <property type="match status" value="1"/>
</dbReference>
<dbReference type="AlphaFoldDB" id="A0A644UCF9"/>
<accession>A0A644UCF9</accession>
<keyword evidence="1" id="KW-0479">Metal-binding</keyword>
<dbReference type="InterPro" id="IPR015991">
    <property type="entry name" value="TatD/YcfH-like"/>
</dbReference>
<dbReference type="EMBL" id="VSSQ01000099">
    <property type="protein sequence ID" value="MPL76634.1"/>
    <property type="molecule type" value="Genomic_DNA"/>
</dbReference>
<comment type="caution">
    <text evidence="3">The sequence shown here is derived from an EMBL/GenBank/DDBJ whole genome shotgun (WGS) entry which is preliminary data.</text>
</comment>
<dbReference type="GO" id="GO:0046872">
    <property type="term" value="F:metal ion binding"/>
    <property type="evidence" value="ECO:0007669"/>
    <property type="project" value="UniProtKB-KW"/>
</dbReference>
<dbReference type="FunFam" id="3.20.20.140:FF:000005">
    <property type="entry name" value="TatD family hydrolase"/>
    <property type="match status" value="1"/>
</dbReference>
<protein>
    <submittedName>
        <fullName evidence="3">Putative metal-dependent hydrolase YcfH</fullName>
        <ecNumber evidence="3">3.1.-.-</ecNumber>
    </submittedName>
</protein>
<gene>
    <name evidence="3" type="primary">ycfH_7</name>
    <name evidence="3" type="ORF">SDC9_22480</name>
</gene>
<name>A0A644UCF9_9ZZZZ</name>
<proteinExistence type="predicted"/>
<dbReference type="EC" id="3.1.-.-" evidence="3"/>
<dbReference type="Pfam" id="PF01026">
    <property type="entry name" value="TatD_DNase"/>
    <property type="match status" value="1"/>
</dbReference>
<dbReference type="InterPro" id="IPR032466">
    <property type="entry name" value="Metal_Hydrolase"/>
</dbReference>
<dbReference type="PIRSF" id="PIRSF005902">
    <property type="entry name" value="DNase_TatD"/>
    <property type="match status" value="1"/>
</dbReference>
<dbReference type="PANTHER" id="PTHR46124">
    <property type="entry name" value="D-AMINOACYL-TRNA DEACYLASE"/>
    <property type="match status" value="1"/>
</dbReference>